<evidence type="ECO:0000313" key="3">
    <source>
        <dbReference type="Proteomes" id="UP001151752"/>
    </source>
</evidence>
<dbReference type="Proteomes" id="UP001151752">
    <property type="component" value="Chromosome 7"/>
</dbReference>
<dbReference type="EMBL" id="JAPFFM010000011">
    <property type="protein sequence ID" value="KAJ6733343.1"/>
    <property type="molecule type" value="Genomic_DNA"/>
</dbReference>
<keyword evidence="2" id="KW-0418">Kinase</keyword>
<reference evidence="2" key="1">
    <citation type="submission" date="2022-11" db="EMBL/GenBank/DDBJ databases">
        <authorList>
            <person name="Hyden B.L."/>
            <person name="Feng K."/>
            <person name="Yates T."/>
            <person name="Jawdy S."/>
            <person name="Smart L.B."/>
            <person name="Muchero W."/>
        </authorList>
    </citation>
    <scope>NUCLEOTIDE SEQUENCE</scope>
    <source>
        <tissue evidence="2">Shoot tip</tissue>
    </source>
</reference>
<dbReference type="InterPro" id="IPR032675">
    <property type="entry name" value="LRR_dom_sf"/>
</dbReference>
<evidence type="ECO:0000313" key="2">
    <source>
        <dbReference type="EMBL" id="KAJ6733343.1"/>
    </source>
</evidence>
<comment type="caution">
    <text evidence="2">The sequence shown here is derived from an EMBL/GenBank/DDBJ whole genome shotgun (WGS) entry which is preliminary data.</text>
</comment>
<dbReference type="Pfam" id="PF00560">
    <property type="entry name" value="LRR_1"/>
    <property type="match status" value="1"/>
</dbReference>
<dbReference type="Gene3D" id="3.80.10.10">
    <property type="entry name" value="Ribonuclease Inhibitor"/>
    <property type="match status" value="1"/>
</dbReference>
<dbReference type="AlphaFoldDB" id="A0A9Q0UP55"/>
<keyword evidence="2" id="KW-0812">Transmembrane</keyword>
<sequence length="83" mass="9122">MQYLTIGIHASSGELPKELGMLTDLKVLWASDNELTGRIPDLIGANFPFITYSHGCYCRRFEGNAFEGPIPTAFSNLTALTDL</sequence>
<dbReference type="InterPro" id="IPR051824">
    <property type="entry name" value="LRR_Rcpt-Like_S/T_Kinase"/>
</dbReference>
<keyword evidence="3" id="KW-1185">Reference proteome</keyword>
<dbReference type="PANTHER" id="PTHR48006:SF62">
    <property type="entry name" value="LEUCINE-RICH REPEAT TRANSMEMBRANE PROTEIN KINASE"/>
    <property type="match status" value="1"/>
</dbReference>
<proteinExistence type="predicted"/>
<comment type="subcellular location">
    <subcellularLocation>
        <location evidence="1">Membrane</location>
        <topology evidence="1">Single-pass type I membrane protein</topology>
    </subcellularLocation>
</comment>
<protein>
    <submittedName>
        <fullName evidence="2">LEUCINE-RICH REPEAT TRANSMEMBRANE PROTEIN KINASE</fullName>
    </submittedName>
</protein>
<name>A0A9Q0UP55_9ROSI</name>
<organism evidence="2 3">
    <name type="scientific">Salix koriyanagi</name>
    <dbReference type="NCBI Taxonomy" id="2511006"/>
    <lineage>
        <taxon>Eukaryota</taxon>
        <taxon>Viridiplantae</taxon>
        <taxon>Streptophyta</taxon>
        <taxon>Embryophyta</taxon>
        <taxon>Tracheophyta</taxon>
        <taxon>Spermatophyta</taxon>
        <taxon>Magnoliopsida</taxon>
        <taxon>eudicotyledons</taxon>
        <taxon>Gunneridae</taxon>
        <taxon>Pentapetalae</taxon>
        <taxon>rosids</taxon>
        <taxon>fabids</taxon>
        <taxon>Malpighiales</taxon>
        <taxon>Salicaceae</taxon>
        <taxon>Saliceae</taxon>
        <taxon>Salix</taxon>
    </lineage>
</organism>
<dbReference type="PANTHER" id="PTHR48006">
    <property type="entry name" value="LEUCINE-RICH REPEAT-CONTAINING PROTEIN DDB_G0281931-RELATED"/>
    <property type="match status" value="1"/>
</dbReference>
<keyword evidence="2" id="KW-0472">Membrane</keyword>
<dbReference type="InterPro" id="IPR001611">
    <property type="entry name" value="Leu-rich_rpt"/>
</dbReference>
<keyword evidence="2" id="KW-0808">Transferase</keyword>
<dbReference type="SUPFAM" id="SSF52058">
    <property type="entry name" value="L domain-like"/>
    <property type="match status" value="1"/>
</dbReference>
<evidence type="ECO:0000256" key="1">
    <source>
        <dbReference type="ARBA" id="ARBA00004479"/>
    </source>
</evidence>
<gene>
    <name evidence="2" type="ORF">OIU74_005156</name>
</gene>
<dbReference type="GO" id="GO:0005886">
    <property type="term" value="C:plasma membrane"/>
    <property type="evidence" value="ECO:0007669"/>
    <property type="project" value="TreeGrafter"/>
</dbReference>
<dbReference type="GO" id="GO:0016301">
    <property type="term" value="F:kinase activity"/>
    <property type="evidence" value="ECO:0007669"/>
    <property type="project" value="UniProtKB-KW"/>
</dbReference>
<reference evidence="2" key="2">
    <citation type="journal article" date="2023" name="Int. J. Mol. Sci.">
        <title>De Novo Assembly and Annotation of 11 Diverse Shrub Willow (Salix) Genomes Reveals Novel Gene Organization in Sex-Linked Regions.</title>
        <authorList>
            <person name="Hyden B."/>
            <person name="Feng K."/>
            <person name="Yates T.B."/>
            <person name="Jawdy S."/>
            <person name="Cereghino C."/>
            <person name="Smart L.B."/>
            <person name="Muchero W."/>
        </authorList>
    </citation>
    <scope>NUCLEOTIDE SEQUENCE</scope>
    <source>
        <tissue evidence="2">Shoot tip</tissue>
    </source>
</reference>
<accession>A0A9Q0UP55</accession>